<sequence length="208" mass="23320">MEIDEISPPSKKNCFQILNEVSHKFDIGVPLYRPCDYKDSTNSLQLDLNHWKGLIVTSFSVIGSGGTRKEAKNNAARKLLLEMKKATREGRTLISGVPKEEFVACCEWMERYATPNEELPLQPVQDKVSAGLLDTWLSIRHPGLLPAYEVLDTPVPARQTYRMSCKLNQHVTEGSGRTKVVAKNIAAREMLNILESTEGDNHDDNVLP</sequence>
<evidence type="ECO:0000256" key="2">
    <source>
        <dbReference type="PROSITE-ProRule" id="PRU00266"/>
    </source>
</evidence>
<dbReference type="GO" id="GO:0070578">
    <property type="term" value="C:RISC-loading complex"/>
    <property type="evidence" value="ECO:0007669"/>
    <property type="project" value="TreeGrafter"/>
</dbReference>
<dbReference type="AlphaFoldDB" id="A0A8J2RL40"/>
<dbReference type="OrthoDB" id="5961559at2759"/>
<feature type="domain" description="DRBM" evidence="3">
    <location>
        <begin position="63"/>
        <end position="85"/>
    </location>
</feature>
<dbReference type="GO" id="GO:0030422">
    <property type="term" value="P:siRNA processing"/>
    <property type="evidence" value="ECO:0007669"/>
    <property type="project" value="TreeGrafter"/>
</dbReference>
<evidence type="ECO:0000313" key="5">
    <source>
        <dbReference type="Proteomes" id="UP000789390"/>
    </source>
</evidence>
<dbReference type="InterPro" id="IPR014720">
    <property type="entry name" value="dsRBD_dom"/>
</dbReference>
<comment type="caution">
    <text evidence="4">The sequence shown here is derived from an EMBL/GenBank/DDBJ whole genome shotgun (WGS) entry which is preliminary data.</text>
</comment>
<dbReference type="Pfam" id="PF00035">
    <property type="entry name" value="dsrm"/>
    <property type="match status" value="1"/>
</dbReference>
<dbReference type="Gene3D" id="3.30.160.20">
    <property type="match status" value="2"/>
</dbReference>
<evidence type="ECO:0000259" key="3">
    <source>
        <dbReference type="PROSITE" id="PS50137"/>
    </source>
</evidence>
<organism evidence="4 5">
    <name type="scientific">Daphnia galeata</name>
    <dbReference type="NCBI Taxonomy" id="27404"/>
    <lineage>
        <taxon>Eukaryota</taxon>
        <taxon>Metazoa</taxon>
        <taxon>Ecdysozoa</taxon>
        <taxon>Arthropoda</taxon>
        <taxon>Crustacea</taxon>
        <taxon>Branchiopoda</taxon>
        <taxon>Diplostraca</taxon>
        <taxon>Cladocera</taxon>
        <taxon>Anomopoda</taxon>
        <taxon>Daphniidae</taxon>
        <taxon>Daphnia</taxon>
    </lineage>
</organism>
<evidence type="ECO:0000256" key="1">
    <source>
        <dbReference type="ARBA" id="ARBA00022884"/>
    </source>
</evidence>
<dbReference type="PROSITE" id="PS50137">
    <property type="entry name" value="DS_RBD"/>
    <property type="match status" value="2"/>
</dbReference>
<evidence type="ECO:0000313" key="4">
    <source>
        <dbReference type="EMBL" id="CAH0104481.1"/>
    </source>
</evidence>
<dbReference type="GO" id="GO:0035197">
    <property type="term" value="F:siRNA binding"/>
    <property type="evidence" value="ECO:0007669"/>
    <property type="project" value="TreeGrafter"/>
</dbReference>
<dbReference type="SMART" id="SM00358">
    <property type="entry name" value="DSRM"/>
    <property type="match status" value="1"/>
</dbReference>
<gene>
    <name evidence="4" type="ORF">DGAL_LOCUS7387</name>
</gene>
<name>A0A8J2RL40_9CRUS</name>
<dbReference type="SUPFAM" id="SSF54768">
    <property type="entry name" value="dsRNA-binding domain-like"/>
    <property type="match status" value="2"/>
</dbReference>
<dbReference type="GO" id="GO:0005737">
    <property type="term" value="C:cytoplasm"/>
    <property type="evidence" value="ECO:0007669"/>
    <property type="project" value="TreeGrafter"/>
</dbReference>
<dbReference type="CDD" id="cd00048">
    <property type="entry name" value="DSRM_SF"/>
    <property type="match status" value="2"/>
</dbReference>
<protein>
    <recommendedName>
        <fullName evidence="3">DRBM domain-containing protein</fullName>
    </recommendedName>
</protein>
<dbReference type="PANTHER" id="PTHR46205:SF3">
    <property type="entry name" value="LOQUACIOUS, ISOFORM B"/>
    <property type="match status" value="1"/>
</dbReference>
<accession>A0A8J2RL40</accession>
<reference evidence="4" key="1">
    <citation type="submission" date="2021-11" db="EMBL/GenBank/DDBJ databases">
        <authorList>
            <person name="Schell T."/>
        </authorList>
    </citation>
    <scope>NUCLEOTIDE SEQUENCE</scope>
    <source>
        <strain evidence="4">M5</strain>
    </source>
</reference>
<dbReference type="Proteomes" id="UP000789390">
    <property type="component" value="Unassembled WGS sequence"/>
</dbReference>
<dbReference type="EMBL" id="CAKKLH010000144">
    <property type="protein sequence ID" value="CAH0104481.1"/>
    <property type="molecule type" value="Genomic_DNA"/>
</dbReference>
<keyword evidence="1 2" id="KW-0694">RNA-binding</keyword>
<dbReference type="GO" id="GO:0003725">
    <property type="term" value="F:double-stranded RNA binding"/>
    <property type="evidence" value="ECO:0007669"/>
    <property type="project" value="TreeGrafter"/>
</dbReference>
<dbReference type="GO" id="GO:0005634">
    <property type="term" value="C:nucleus"/>
    <property type="evidence" value="ECO:0007669"/>
    <property type="project" value="TreeGrafter"/>
</dbReference>
<proteinExistence type="predicted"/>
<feature type="domain" description="DRBM" evidence="3">
    <location>
        <begin position="128"/>
        <end position="196"/>
    </location>
</feature>
<dbReference type="GO" id="GO:0016442">
    <property type="term" value="C:RISC complex"/>
    <property type="evidence" value="ECO:0007669"/>
    <property type="project" value="TreeGrafter"/>
</dbReference>
<dbReference type="InterPro" id="IPR051247">
    <property type="entry name" value="RLC_Component"/>
</dbReference>
<dbReference type="GO" id="GO:0070920">
    <property type="term" value="P:regulation of regulatory ncRNA processing"/>
    <property type="evidence" value="ECO:0007669"/>
    <property type="project" value="TreeGrafter"/>
</dbReference>
<dbReference type="PANTHER" id="PTHR46205">
    <property type="entry name" value="LOQUACIOUS, ISOFORM B"/>
    <property type="match status" value="1"/>
</dbReference>
<keyword evidence="5" id="KW-1185">Reference proteome</keyword>